<dbReference type="OrthoDB" id="10314627at2759"/>
<protein>
    <submittedName>
        <fullName evidence="1">Uncharacterized protein</fullName>
    </submittedName>
</protein>
<proteinExistence type="predicted"/>
<organism evidence="1 2">
    <name type="scientific">Tulasnella calospora MUT 4182</name>
    <dbReference type="NCBI Taxonomy" id="1051891"/>
    <lineage>
        <taxon>Eukaryota</taxon>
        <taxon>Fungi</taxon>
        <taxon>Dikarya</taxon>
        <taxon>Basidiomycota</taxon>
        <taxon>Agaricomycotina</taxon>
        <taxon>Agaricomycetes</taxon>
        <taxon>Cantharellales</taxon>
        <taxon>Tulasnellaceae</taxon>
        <taxon>Tulasnella</taxon>
    </lineage>
</organism>
<accession>A0A0C3LK23</accession>
<evidence type="ECO:0000313" key="1">
    <source>
        <dbReference type="EMBL" id="KIO21727.1"/>
    </source>
</evidence>
<reference evidence="2" key="2">
    <citation type="submission" date="2015-01" db="EMBL/GenBank/DDBJ databases">
        <title>Evolutionary Origins and Diversification of the Mycorrhizal Mutualists.</title>
        <authorList>
            <consortium name="DOE Joint Genome Institute"/>
            <consortium name="Mycorrhizal Genomics Consortium"/>
            <person name="Kohler A."/>
            <person name="Kuo A."/>
            <person name="Nagy L.G."/>
            <person name="Floudas D."/>
            <person name="Copeland A."/>
            <person name="Barry K.W."/>
            <person name="Cichocki N."/>
            <person name="Veneault-Fourrey C."/>
            <person name="LaButti K."/>
            <person name="Lindquist E.A."/>
            <person name="Lipzen A."/>
            <person name="Lundell T."/>
            <person name="Morin E."/>
            <person name="Murat C."/>
            <person name="Riley R."/>
            <person name="Ohm R."/>
            <person name="Sun H."/>
            <person name="Tunlid A."/>
            <person name="Henrissat B."/>
            <person name="Grigoriev I.V."/>
            <person name="Hibbett D.S."/>
            <person name="Martin F."/>
        </authorList>
    </citation>
    <scope>NUCLEOTIDE SEQUENCE [LARGE SCALE GENOMIC DNA]</scope>
    <source>
        <strain evidence="2">MUT 4182</strain>
    </source>
</reference>
<dbReference type="HOGENOM" id="CLU_1300489_0_0_1"/>
<reference evidence="1 2" key="1">
    <citation type="submission" date="2014-04" db="EMBL/GenBank/DDBJ databases">
        <authorList>
            <consortium name="DOE Joint Genome Institute"/>
            <person name="Kuo A."/>
            <person name="Girlanda M."/>
            <person name="Perotto S."/>
            <person name="Kohler A."/>
            <person name="Nagy L.G."/>
            <person name="Floudas D."/>
            <person name="Copeland A."/>
            <person name="Barry K.W."/>
            <person name="Cichocki N."/>
            <person name="Veneault-Fourrey C."/>
            <person name="LaButti K."/>
            <person name="Lindquist E.A."/>
            <person name="Lipzen A."/>
            <person name="Lundell T."/>
            <person name="Morin E."/>
            <person name="Murat C."/>
            <person name="Sun H."/>
            <person name="Tunlid A."/>
            <person name="Henrissat B."/>
            <person name="Grigoriev I.V."/>
            <person name="Hibbett D.S."/>
            <person name="Martin F."/>
            <person name="Nordberg H.P."/>
            <person name="Cantor M.N."/>
            <person name="Hua S.X."/>
        </authorList>
    </citation>
    <scope>NUCLEOTIDE SEQUENCE [LARGE SCALE GENOMIC DNA]</scope>
    <source>
        <strain evidence="1 2">MUT 4182</strain>
    </source>
</reference>
<gene>
    <name evidence="1" type="ORF">M407DRAFT_245399</name>
</gene>
<evidence type="ECO:0000313" key="2">
    <source>
        <dbReference type="Proteomes" id="UP000054248"/>
    </source>
</evidence>
<dbReference type="AlphaFoldDB" id="A0A0C3LK23"/>
<sequence>MEDSGRPNCRLAPDWREVLPWDAAAHLAENGAWFPTLPWNVPCRATGGLVPIQCTGLERIAEGGPLEGGNENNWRPIFFPQWLDPKTLIEHSNGRIQDAGCNCRSPIRLPHHTWVSRSMLEMLKTSTCGLYMLWIGSRPDAGRQLAELHLIRLPAPATLDQGLSFEESSTRLEVSLPLEDVSYTAFSEEKGLLALAIEREGGVTNKVHLFYY</sequence>
<dbReference type="EMBL" id="KN823130">
    <property type="protein sequence ID" value="KIO21727.1"/>
    <property type="molecule type" value="Genomic_DNA"/>
</dbReference>
<name>A0A0C3LK23_9AGAM</name>
<dbReference type="Proteomes" id="UP000054248">
    <property type="component" value="Unassembled WGS sequence"/>
</dbReference>
<keyword evidence="2" id="KW-1185">Reference proteome</keyword>